<dbReference type="Proteomes" id="UP000199226">
    <property type="component" value="Unassembled WGS sequence"/>
</dbReference>
<name>A0A1G9S0R3_9SPHI</name>
<sequence length="212" mass="24498">MKLPKSTHFEIVGLLAHRGVNRAHDLSAYFRLWLRSPDNMFDVVHLNKQENVNHLMRILEELGHIQDYRNNFEFPNEGYTDDEYVKKLNVSASLTHAGFEYYNQQLLIRSNLLVNEGSQKNFIAQKRMGLATLLVAFLTISVSAISIYSTESKMDELEKNMYKQQKLIDRLIADRTPKQNPVTYPVGKSRIYQPSGVDSLQTTYSEKLKSPK</sequence>
<gene>
    <name evidence="2" type="ORF">SAMN05421813_10916</name>
</gene>
<feature type="transmembrane region" description="Helical" evidence="1">
    <location>
        <begin position="128"/>
        <end position="148"/>
    </location>
</feature>
<accession>A0A1G9S0R3</accession>
<proteinExistence type="predicted"/>
<evidence type="ECO:0000313" key="3">
    <source>
        <dbReference type="Proteomes" id="UP000199226"/>
    </source>
</evidence>
<organism evidence="2 3">
    <name type="scientific">Daejeonella rubra</name>
    <dbReference type="NCBI Taxonomy" id="990371"/>
    <lineage>
        <taxon>Bacteria</taxon>
        <taxon>Pseudomonadati</taxon>
        <taxon>Bacteroidota</taxon>
        <taxon>Sphingobacteriia</taxon>
        <taxon>Sphingobacteriales</taxon>
        <taxon>Sphingobacteriaceae</taxon>
        <taxon>Daejeonella</taxon>
    </lineage>
</organism>
<evidence type="ECO:0000256" key="1">
    <source>
        <dbReference type="SAM" id="Phobius"/>
    </source>
</evidence>
<dbReference type="RefSeq" id="WP_090703537.1">
    <property type="nucleotide sequence ID" value="NZ_FNHH01000009.1"/>
</dbReference>
<dbReference type="EMBL" id="FNHH01000009">
    <property type="protein sequence ID" value="SDM28867.1"/>
    <property type="molecule type" value="Genomic_DNA"/>
</dbReference>
<keyword evidence="1" id="KW-1133">Transmembrane helix</keyword>
<evidence type="ECO:0000313" key="2">
    <source>
        <dbReference type="EMBL" id="SDM28867.1"/>
    </source>
</evidence>
<keyword evidence="1" id="KW-0812">Transmembrane</keyword>
<keyword evidence="1" id="KW-0472">Membrane</keyword>
<protein>
    <submittedName>
        <fullName evidence="2">Uncharacterized protein</fullName>
    </submittedName>
</protein>
<keyword evidence="3" id="KW-1185">Reference proteome</keyword>
<reference evidence="3" key="1">
    <citation type="submission" date="2016-10" db="EMBL/GenBank/DDBJ databases">
        <authorList>
            <person name="Varghese N."/>
            <person name="Submissions S."/>
        </authorList>
    </citation>
    <scope>NUCLEOTIDE SEQUENCE [LARGE SCALE GENOMIC DNA]</scope>
    <source>
        <strain evidence="3">DSM 24536</strain>
    </source>
</reference>
<dbReference type="AlphaFoldDB" id="A0A1G9S0R3"/>